<evidence type="ECO:0000313" key="2">
    <source>
        <dbReference type="Proteomes" id="UP001597229"/>
    </source>
</evidence>
<name>A0ABW3W681_9ACTN</name>
<protein>
    <submittedName>
        <fullName evidence="1">Uncharacterized protein</fullName>
    </submittedName>
</protein>
<sequence>MASSTERPAIDGSRTYPVRQLVAYGRLIIKGERIDPERVVADYARANPDVDLEARTTIGEWQAGNRPGDTAIRVPGLPVR</sequence>
<dbReference type="RefSeq" id="WP_367918978.1">
    <property type="nucleotide sequence ID" value="NZ_BAABAC010000018.1"/>
</dbReference>
<dbReference type="Proteomes" id="UP001597229">
    <property type="component" value="Unassembled WGS sequence"/>
</dbReference>
<proteinExistence type="predicted"/>
<gene>
    <name evidence="1" type="ORF">ACFQ3F_22375</name>
</gene>
<comment type="caution">
    <text evidence="1">The sequence shown here is derived from an EMBL/GenBank/DDBJ whole genome shotgun (WGS) entry which is preliminary data.</text>
</comment>
<keyword evidence="2" id="KW-1185">Reference proteome</keyword>
<evidence type="ECO:0000313" key="1">
    <source>
        <dbReference type="EMBL" id="MFD1250556.1"/>
    </source>
</evidence>
<accession>A0ABW3W681</accession>
<organism evidence="1 2">
    <name type="scientific">Nocardioides ginsengisoli</name>
    <dbReference type="NCBI Taxonomy" id="363868"/>
    <lineage>
        <taxon>Bacteria</taxon>
        <taxon>Bacillati</taxon>
        <taxon>Actinomycetota</taxon>
        <taxon>Actinomycetes</taxon>
        <taxon>Propionibacteriales</taxon>
        <taxon>Nocardioidaceae</taxon>
        <taxon>Nocardioides</taxon>
    </lineage>
</organism>
<dbReference type="EMBL" id="JBHTLX010000024">
    <property type="protein sequence ID" value="MFD1250556.1"/>
    <property type="molecule type" value="Genomic_DNA"/>
</dbReference>
<reference evidence="2" key="1">
    <citation type="journal article" date="2019" name="Int. J. Syst. Evol. Microbiol.">
        <title>The Global Catalogue of Microorganisms (GCM) 10K type strain sequencing project: providing services to taxonomists for standard genome sequencing and annotation.</title>
        <authorList>
            <consortium name="The Broad Institute Genomics Platform"/>
            <consortium name="The Broad Institute Genome Sequencing Center for Infectious Disease"/>
            <person name="Wu L."/>
            <person name="Ma J."/>
        </authorList>
    </citation>
    <scope>NUCLEOTIDE SEQUENCE [LARGE SCALE GENOMIC DNA]</scope>
    <source>
        <strain evidence="2">CCUG 52478</strain>
    </source>
</reference>